<dbReference type="InterPro" id="IPR001387">
    <property type="entry name" value="Cro/C1-type_HTH"/>
</dbReference>
<accession>A0A7W3PEP3</accession>
<dbReference type="Proteomes" id="UP000540568">
    <property type="component" value="Unassembled WGS sequence"/>
</dbReference>
<dbReference type="RefSeq" id="WP_182617422.1">
    <property type="nucleotide sequence ID" value="NZ_BAAATF010000003.1"/>
</dbReference>
<keyword evidence="3" id="KW-1185">Reference proteome</keyword>
<feature type="domain" description="HTH cro/C1-type" evidence="1">
    <location>
        <begin position="82"/>
        <end position="105"/>
    </location>
</feature>
<dbReference type="PROSITE" id="PS50943">
    <property type="entry name" value="HTH_CROC1"/>
    <property type="match status" value="1"/>
</dbReference>
<sequence length="347" mass="38796">MKTRSRKAEQRALAEQLRAEQRTWSEIAMVFTGRFGVNLRAALRMVHGWSQQDAADRWNERWPDDPKTFKNFSYWEQWPAPTGHAPSLDVLARLAELYECALSDLVRDCADFRHRDATFRDVRALQTLSQDLSPDDDARDTTQVELSGLLASLDQMDVSELARLTTAWAVRSGAPDTRRSVLLKLSAGLSLAAASTPLAGADPAAAPGMSTTESGVEGIWHSQYRYRSSSQDEEQVDEHYVVARQHGTRWIAQGLPHSTGSQIRLELALDPPVATGTWRETTAPDGRYRGASYHGALQMVIDPSGRSMHGMWLGFGRRFSVNAGEWTLTWQEGSTSRAAQRDFYDRA</sequence>
<organism evidence="2 3">
    <name type="scientific">Promicromonospora sukumoe</name>
    <dbReference type="NCBI Taxonomy" id="88382"/>
    <lineage>
        <taxon>Bacteria</taxon>
        <taxon>Bacillati</taxon>
        <taxon>Actinomycetota</taxon>
        <taxon>Actinomycetes</taxon>
        <taxon>Micrococcales</taxon>
        <taxon>Promicromonosporaceae</taxon>
        <taxon>Promicromonospora</taxon>
    </lineage>
</organism>
<proteinExistence type="predicted"/>
<reference evidence="2 3" key="1">
    <citation type="submission" date="2020-07" db="EMBL/GenBank/DDBJ databases">
        <title>Sequencing the genomes of 1000 actinobacteria strains.</title>
        <authorList>
            <person name="Klenk H.-P."/>
        </authorList>
    </citation>
    <scope>NUCLEOTIDE SEQUENCE [LARGE SCALE GENOMIC DNA]</scope>
    <source>
        <strain evidence="2 3">DSM 44121</strain>
    </source>
</reference>
<gene>
    <name evidence="2" type="ORF">FHX71_002903</name>
</gene>
<dbReference type="AlphaFoldDB" id="A0A7W3PEP3"/>
<evidence type="ECO:0000259" key="1">
    <source>
        <dbReference type="PROSITE" id="PS50943"/>
    </source>
</evidence>
<dbReference type="EMBL" id="JACGWV010000001">
    <property type="protein sequence ID" value="MBA8808961.1"/>
    <property type="molecule type" value="Genomic_DNA"/>
</dbReference>
<name>A0A7W3PEP3_9MICO</name>
<evidence type="ECO:0000313" key="2">
    <source>
        <dbReference type="EMBL" id="MBA8808961.1"/>
    </source>
</evidence>
<comment type="caution">
    <text evidence="2">The sequence shown here is derived from an EMBL/GenBank/DDBJ whole genome shotgun (WGS) entry which is preliminary data.</text>
</comment>
<protein>
    <recommendedName>
        <fullName evidence="1">HTH cro/C1-type domain-containing protein</fullName>
    </recommendedName>
</protein>
<evidence type="ECO:0000313" key="3">
    <source>
        <dbReference type="Proteomes" id="UP000540568"/>
    </source>
</evidence>